<proteinExistence type="inferred from homology"/>
<dbReference type="Pfam" id="PF24986">
    <property type="entry name" value="PRC_RimM"/>
    <property type="match status" value="1"/>
</dbReference>
<comment type="subunit">
    <text evidence="5">Binds ribosomal protein uS19.</text>
</comment>
<keyword evidence="4 5" id="KW-0143">Chaperone</keyword>
<evidence type="ECO:0000259" key="7">
    <source>
        <dbReference type="Pfam" id="PF24986"/>
    </source>
</evidence>
<sequence length="169" mass="17940">MTEDRVCVGAIGGAYGVKGEVRLKSYCANPEDIAMYAPLTSEDGSRSFEVTISRQISNGLAARLSGVDTKEQGDALRGLRLYALRSQLPATDEDEFYYADLIGLTVLDTGGNALGTIKAVQNHGASDLLEIFGPGMKTTVLLPFTKEVVPTVDIAGGRVIADPPEGLFE</sequence>
<dbReference type="GO" id="GO:0006364">
    <property type="term" value="P:rRNA processing"/>
    <property type="evidence" value="ECO:0007669"/>
    <property type="project" value="UniProtKB-UniRule"/>
</dbReference>
<protein>
    <recommendedName>
        <fullName evidence="5">Ribosome maturation factor RimM</fullName>
    </recommendedName>
</protein>
<keyword evidence="3 5" id="KW-0698">rRNA processing</keyword>
<dbReference type="AlphaFoldDB" id="A0A2T0WM46"/>
<dbReference type="Proteomes" id="UP000238392">
    <property type="component" value="Unassembled WGS sequence"/>
</dbReference>
<feature type="domain" description="Ribosome maturation factor RimM PRC barrel" evidence="7">
    <location>
        <begin position="99"/>
        <end position="167"/>
    </location>
</feature>
<dbReference type="InterPro" id="IPR011033">
    <property type="entry name" value="PRC_barrel-like_sf"/>
</dbReference>
<reference evidence="8 9" key="1">
    <citation type="submission" date="2018-03" db="EMBL/GenBank/DDBJ databases">
        <title>Genomic Encyclopedia of Archaeal and Bacterial Type Strains, Phase II (KMG-II): from individual species to whole genera.</title>
        <authorList>
            <person name="Goeker M."/>
        </authorList>
    </citation>
    <scope>NUCLEOTIDE SEQUENCE [LARGE SCALE GENOMIC DNA]</scope>
    <source>
        <strain evidence="8 9">DSM 100212</strain>
    </source>
</reference>
<comment type="function">
    <text evidence="5">An accessory protein needed during the final step in the assembly of 30S ribosomal subunit, possibly for assembly of the head region. Essential for efficient processing of 16S rRNA. May be needed both before and after RbfA during the maturation of 16S rRNA. It has affinity for free ribosomal 30S subunits but not for 70S ribosomes.</text>
</comment>
<dbReference type="InterPro" id="IPR009000">
    <property type="entry name" value="Transl_B-barrel_sf"/>
</dbReference>
<dbReference type="SUPFAM" id="SSF50447">
    <property type="entry name" value="Translation proteins"/>
    <property type="match status" value="1"/>
</dbReference>
<dbReference type="InterPro" id="IPR036976">
    <property type="entry name" value="RimM_N_sf"/>
</dbReference>
<gene>
    <name evidence="5" type="primary">rimM</name>
    <name evidence="8" type="ORF">CLV74_10988</name>
</gene>
<dbReference type="Gene3D" id="2.40.30.60">
    <property type="entry name" value="RimM"/>
    <property type="match status" value="1"/>
</dbReference>
<dbReference type="Pfam" id="PF01782">
    <property type="entry name" value="RimM"/>
    <property type="match status" value="1"/>
</dbReference>
<dbReference type="GO" id="GO:0005840">
    <property type="term" value="C:ribosome"/>
    <property type="evidence" value="ECO:0007669"/>
    <property type="project" value="InterPro"/>
</dbReference>
<dbReference type="InterPro" id="IPR056792">
    <property type="entry name" value="PRC_RimM"/>
</dbReference>
<comment type="domain">
    <text evidence="5">The PRC barrel domain binds ribosomal protein uS19.</text>
</comment>
<dbReference type="HAMAP" id="MF_00014">
    <property type="entry name" value="Ribosome_mat_RimM"/>
    <property type="match status" value="1"/>
</dbReference>
<dbReference type="InterPro" id="IPR011961">
    <property type="entry name" value="RimM"/>
</dbReference>
<evidence type="ECO:0000313" key="8">
    <source>
        <dbReference type="EMBL" id="PRY87767.1"/>
    </source>
</evidence>
<dbReference type="PANTHER" id="PTHR33692:SF1">
    <property type="entry name" value="RIBOSOME MATURATION FACTOR RIMM"/>
    <property type="match status" value="1"/>
</dbReference>
<evidence type="ECO:0000256" key="3">
    <source>
        <dbReference type="ARBA" id="ARBA00022552"/>
    </source>
</evidence>
<evidence type="ECO:0000256" key="2">
    <source>
        <dbReference type="ARBA" id="ARBA00022517"/>
    </source>
</evidence>
<comment type="caution">
    <text evidence="8">The sequence shown here is derived from an EMBL/GenBank/DDBJ whole genome shotgun (WGS) entry which is preliminary data.</text>
</comment>
<dbReference type="Gene3D" id="2.30.30.240">
    <property type="entry name" value="PRC-barrel domain"/>
    <property type="match status" value="1"/>
</dbReference>
<keyword evidence="9" id="KW-1185">Reference proteome</keyword>
<keyword evidence="2 5" id="KW-0690">Ribosome biogenesis</keyword>
<evidence type="ECO:0000256" key="1">
    <source>
        <dbReference type="ARBA" id="ARBA00022490"/>
    </source>
</evidence>
<keyword evidence="1 5" id="KW-0963">Cytoplasm</keyword>
<name>A0A2T0WM46_9RHOB</name>
<comment type="similarity">
    <text evidence="5">Belongs to the RimM family.</text>
</comment>
<dbReference type="NCBIfam" id="TIGR02273">
    <property type="entry name" value="16S_RimM"/>
    <property type="match status" value="1"/>
</dbReference>
<dbReference type="SUPFAM" id="SSF50346">
    <property type="entry name" value="PRC-barrel domain"/>
    <property type="match status" value="1"/>
</dbReference>
<evidence type="ECO:0000259" key="6">
    <source>
        <dbReference type="Pfam" id="PF01782"/>
    </source>
</evidence>
<dbReference type="GO" id="GO:0005737">
    <property type="term" value="C:cytoplasm"/>
    <property type="evidence" value="ECO:0007669"/>
    <property type="project" value="UniProtKB-SubCell"/>
</dbReference>
<dbReference type="GO" id="GO:0043022">
    <property type="term" value="F:ribosome binding"/>
    <property type="evidence" value="ECO:0007669"/>
    <property type="project" value="InterPro"/>
</dbReference>
<comment type="subcellular location">
    <subcellularLocation>
        <location evidence="5">Cytoplasm</location>
    </subcellularLocation>
</comment>
<dbReference type="EMBL" id="PVTQ01000009">
    <property type="protein sequence ID" value="PRY87767.1"/>
    <property type="molecule type" value="Genomic_DNA"/>
</dbReference>
<accession>A0A2T0WM46</accession>
<dbReference type="InterPro" id="IPR002676">
    <property type="entry name" value="RimM_N"/>
</dbReference>
<evidence type="ECO:0000256" key="4">
    <source>
        <dbReference type="ARBA" id="ARBA00023186"/>
    </source>
</evidence>
<dbReference type="RefSeq" id="WP_106265622.1">
    <property type="nucleotide sequence ID" value="NZ_PVTQ01000009.1"/>
</dbReference>
<feature type="domain" description="RimM N-terminal" evidence="6">
    <location>
        <begin position="7"/>
        <end position="87"/>
    </location>
</feature>
<evidence type="ECO:0000256" key="5">
    <source>
        <dbReference type="HAMAP-Rule" id="MF_00014"/>
    </source>
</evidence>
<dbReference type="OrthoDB" id="9788191at2"/>
<dbReference type="GO" id="GO:0042274">
    <property type="term" value="P:ribosomal small subunit biogenesis"/>
    <property type="evidence" value="ECO:0007669"/>
    <property type="project" value="UniProtKB-UniRule"/>
</dbReference>
<evidence type="ECO:0000313" key="9">
    <source>
        <dbReference type="Proteomes" id="UP000238392"/>
    </source>
</evidence>
<dbReference type="PANTHER" id="PTHR33692">
    <property type="entry name" value="RIBOSOME MATURATION FACTOR RIMM"/>
    <property type="match status" value="1"/>
</dbReference>
<organism evidence="8 9">
    <name type="scientific">Donghicola tyrosinivorans</name>
    <dbReference type="NCBI Taxonomy" id="1652492"/>
    <lineage>
        <taxon>Bacteria</taxon>
        <taxon>Pseudomonadati</taxon>
        <taxon>Pseudomonadota</taxon>
        <taxon>Alphaproteobacteria</taxon>
        <taxon>Rhodobacterales</taxon>
        <taxon>Roseobacteraceae</taxon>
        <taxon>Donghicola</taxon>
    </lineage>
</organism>